<protein>
    <recommendedName>
        <fullName evidence="1">HTH marR-type domain-containing protein</fullName>
    </recommendedName>
</protein>
<dbReference type="GO" id="GO:0006950">
    <property type="term" value="P:response to stress"/>
    <property type="evidence" value="ECO:0007669"/>
    <property type="project" value="TreeGrafter"/>
</dbReference>
<dbReference type="PROSITE" id="PS50995">
    <property type="entry name" value="HTH_MARR_2"/>
    <property type="match status" value="1"/>
</dbReference>
<evidence type="ECO:0000313" key="2">
    <source>
        <dbReference type="EMBL" id="GES24319.1"/>
    </source>
</evidence>
<dbReference type="PANTHER" id="PTHR33164:SF89">
    <property type="entry name" value="MARR FAMILY REGULATORY PROTEIN"/>
    <property type="match status" value="1"/>
</dbReference>
<dbReference type="SUPFAM" id="SSF46785">
    <property type="entry name" value="Winged helix' DNA-binding domain"/>
    <property type="match status" value="1"/>
</dbReference>
<dbReference type="InterPro" id="IPR000835">
    <property type="entry name" value="HTH_MarR-typ"/>
</dbReference>
<dbReference type="InterPro" id="IPR039422">
    <property type="entry name" value="MarR/SlyA-like"/>
</dbReference>
<comment type="caution">
    <text evidence="2">The sequence shown here is derived from an EMBL/GenBank/DDBJ whole genome shotgun (WGS) entry which is preliminary data.</text>
</comment>
<feature type="domain" description="HTH marR-type" evidence="1">
    <location>
        <begin position="7"/>
        <end position="139"/>
    </location>
</feature>
<dbReference type="GO" id="GO:0003700">
    <property type="term" value="F:DNA-binding transcription factor activity"/>
    <property type="evidence" value="ECO:0007669"/>
    <property type="project" value="InterPro"/>
</dbReference>
<dbReference type="EMBL" id="BLAF01000051">
    <property type="protein sequence ID" value="GES24319.1"/>
    <property type="molecule type" value="Genomic_DNA"/>
</dbReference>
<reference evidence="2 3" key="1">
    <citation type="submission" date="2019-10" db="EMBL/GenBank/DDBJ databases">
        <title>Whole genome shotgun sequence of Acrocarpospora pleiomorpha NBRC 16267.</title>
        <authorList>
            <person name="Ichikawa N."/>
            <person name="Kimura A."/>
            <person name="Kitahashi Y."/>
            <person name="Komaki H."/>
            <person name="Oguchi A."/>
        </authorList>
    </citation>
    <scope>NUCLEOTIDE SEQUENCE [LARGE SCALE GENOMIC DNA]</scope>
    <source>
        <strain evidence="2 3">NBRC 16267</strain>
    </source>
</reference>
<sequence>MTDASTWRRLGFLLTQLGTFASARFAERVRDLGLVPSDAGVLRLLSRNPGMSQRDLAGRLGTVPSRVVVLIDSLEDRGLVARTRSQNDRRNHELRLTDAGHATMGALRGIAEAHERELFASLDDEERRLLQGILAKLAAGFGLDAEVHPGYSERGQ</sequence>
<dbReference type="Pfam" id="PF12802">
    <property type="entry name" value="MarR_2"/>
    <property type="match status" value="1"/>
</dbReference>
<dbReference type="Gene3D" id="1.10.10.10">
    <property type="entry name" value="Winged helix-like DNA-binding domain superfamily/Winged helix DNA-binding domain"/>
    <property type="match status" value="1"/>
</dbReference>
<proteinExistence type="predicted"/>
<organism evidence="2 3">
    <name type="scientific">Acrocarpospora pleiomorpha</name>
    <dbReference type="NCBI Taxonomy" id="90975"/>
    <lineage>
        <taxon>Bacteria</taxon>
        <taxon>Bacillati</taxon>
        <taxon>Actinomycetota</taxon>
        <taxon>Actinomycetes</taxon>
        <taxon>Streptosporangiales</taxon>
        <taxon>Streptosporangiaceae</taxon>
        <taxon>Acrocarpospora</taxon>
    </lineage>
</organism>
<keyword evidence="3" id="KW-1185">Reference proteome</keyword>
<dbReference type="InterPro" id="IPR036390">
    <property type="entry name" value="WH_DNA-bd_sf"/>
</dbReference>
<dbReference type="PRINTS" id="PR00598">
    <property type="entry name" value="HTHMARR"/>
</dbReference>
<dbReference type="SMART" id="SM00347">
    <property type="entry name" value="HTH_MARR"/>
    <property type="match status" value="1"/>
</dbReference>
<evidence type="ECO:0000313" key="3">
    <source>
        <dbReference type="Proteomes" id="UP000377595"/>
    </source>
</evidence>
<dbReference type="Proteomes" id="UP000377595">
    <property type="component" value="Unassembled WGS sequence"/>
</dbReference>
<gene>
    <name evidence="2" type="ORF">Aple_072180</name>
</gene>
<name>A0A5M3XW64_9ACTN</name>
<dbReference type="AlphaFoldDB" id="A0A5M3XW64"/>
<evidence type="ECO:0000259" key="1">
    <source>
        <dbReference type="PROSITE" id="PS50995"/>
    </source>
</evidence>
<dbReference type="RefSeq" id="WP_155349175.1">
    <property type="nucleotide sequence ID" value="NZ_BAAAHM010000041.1"/>
</dbReference>
<dbReference type="OrthoDB" id="4462574at2"/>
<accession>A0A5M3XW64</accession>
<dbReference type="InterPro" id="IPR036388">
    <property type="entry name" value="WH-like_DNA-bd_sf"/>
</dbReference>
<dbReference type="PANTHER" id="PTHR33164">
    <property type="entry name" value="TRANSCRIPTIONAL REGULATOR, MARR FAMILY"/>
    <property type="match status" value="1"/>
</dbReference>